<sequence length="154" mass="16692">MIRPTLPRCLAWLFVLTAALLARADDSAILAAVRAADDERVAAIKAADAARLDAIFSDDLLYTHSNGKLDRKAAYVGALVSGKTVYEIYDYQQRDFHVASPAIVLMTARMTIKAKSASGALASDLSVLAVWRNESGKWRFLAWQSAKLAPPAAK</sequence>
<dbReference type="AlphaFoldDB" id="A0A4Q1C5Q2"/>
<evidence type="ECO:0000313" key="3">
    <source>
        <dbReference type="EMBL" id="RXK53751.1"/>
    </source>
</evidence>
<accession>A0A4Q1C5Q2</accession>
<dbReference type="OrthoDB" id="8018097at2"/>
<dbReference type="InterPro" id="IPR032710">
    <property type="entry name" value="NTF2-like_dom_sf"/>
</dbReference>
<dbReference type="InterPro" id="IPR027843">
    <property type="entry name" value="DUF4440"/>
</dbReference>
<dbReference type="Proteomes" id="UP000290218">
    <property type="component" value="Unassembled WGS sequence"/>
</dbReference>
<comment type="caution">
    <text evidence="3">The sequence shown here is derived from an EMBL/GenBank/DDBJ whole genome shotgun (WGS) entry which is preliminary data.</text>
</comment>
<dbReference type="Gene3D" id="3.10.450.50">
    <property type="match status" value="1"/>
</dbReference>
<evidence type="ECO:0000256" key="1">
    <source>
        <dbReference type="SAM" id="SignalP"/>
    </source>
</evidence>
<protein>
    <submittedName>
        <fullName evidence="3">Nuclear transport factor 2 family protein</fullName>
    </submittedName>
</protein>
<dbReference type="Pfam" id="PF14534">
    <property type="entry name" value="DUF4440"/>
    <property type="match status" value="1"/>
</dbReference>
<keyword evidence="1" id="KW-0732">Signal</keyword>
<dbReference type="EMBL" id="SDHX01000002">
    <property type="protein sequence ID" value="RXK53751.1"/>
    <property type="molecule type" value="Genomic_DNA"/>
</dbReference>
<keyword evidence="4" id="KW-1185">Reference proteome</keyword>
<feature type="chain" id="PRO_5020471702" evidence="1">
    <location>
        <begin position="25"/>
        <end position="154"/>
    </location>
</feature>
<dbReference type="RefSeq" id="WP_129049748.1">
    <property type="nucleotide sequence ID" value="NZ_SDHX01000002.1"/>
</dbReference>
<feature type="signal peptide" evidence="1">
    <location>
        <begin position="1"/>
        <end position="24"/>
    </location>
</feature>
<gene>
    <name evidence="3" type="ORF">ESB00_18875</name>
</gene>
<name>A0A4Q1C5Q2_9BACT</name>
<organism evidence="3 4">
    <name type="scientific">Oleiharenicola lentus</name>
    <dbReference type="NCBI Taxonomy" id="2508720"/>
    <lineage>
        <taxon>Bacteria</taxon>
        <taxon>Pseudomonadati</taxon>
        <taxon>Verrucomicrobiota</taxon>
        <taxon>Opitutia</taxon>
        <taxon>Opitutales</taxon>
        <taxon>Opitutaceae</taxon>
        <taxon>Oleiharenicola</taxon>
    </lineage>
</organism>
<evidence type="ECO:0000313" key="4">
    <source>
        <dbReference type="Proteomes" id="UP000290218"/>
    </source>
</evidence>
<feature type="domain" description="DUF4440" evidence="2">
    <location>
        <begin position="33"/>
        <end position="139"/>
    </location>
</feature>
<reference evidence="3 4" key="1">
    <citation type="submission" date="2019-01" db="EMBL/GenBank/DDBJ databases">
        <title>Lacunisphaera sp. strain TWA-58.</title>
        <authorList>
            <person name="Chen W.-M."/>
        </authorList>
    </citation>
    <scope>NUCLEOTIDE SEQUENCE [LARGE SCALE GENOMIC DNA]</scope>
    <source>
        <strain evidence="3 4">TWA-58</strain>
    </source>
</reference>
<proteinExistence type="predicted"/>
<dbReference type="SUPFAM" id="SSF54427">
    <property type="entry name" value="NTF2-like"/>
    <property type="match status" value="1"/>
</dbReference>
<evidence type="ECO:0000259" key="2">
    <source>
        <dbReference type="Pfam" id="PF14534"/>
    </source>
</evidence>